<feature type="region of interest" description="Disordered" evidence="1">
    <location>
        <begin position="45"/>
        <end position="64"/>
    </location>
</feature>
<sequence>MTTDPCPRQHARESRAAGGSVLCAACVSQTARNLRALPGLHQESLHQVAPASRRSNPTRVSGSRRRDHLNIAVLDARYHILATLESWSEIVVEELGAVFPARSVPRLAEFLGRHLEWIVSQPPAADFADEIESLVGEMRSTIDPEPGSLHTLIRTCVMDDCAGTISASLKNSQNTGSRSIECSAGHSWETHEWLRLRQLMERQRKGVDA</sequence>
<dbReference type="RefSeq" id="WP_307167932.1">
    <property type="nucleotide sequence ID" value="NZ_JAUSWV010000003.1"/>
</dbReference>
<evidence type="ECO:0000313" key="2">
    <source>
        <dbReference type="EMBL" id="MDQ0585862.1"/>
    </source>
</evidence>
<name>A0ABU0P387_STRRH</name>
<accession>A0ABU0P387</accession>
<keyword evidence="3" id="KW-1185">Reference proteome</keyword>
<evidence type="ECO:0000256" key="1">
    <source>
        <dbReference type="SAM" id="MobiDB-lite"/>
    </source>
</evidence>
<evidence type="ECO:0000313" key="3">
    <source>
        <dbReference type="Proteomes" id="UP001230654"/>
    </source>
</evidence>
<dbReference type="Proteomes" id="UP001230654">
    <property type="component" value="Unassembled WGS sequence"/>
</dbReference>
<protein>
    <submittedName>
        <fullName evidence="2">Uncharacterized protein</fullName>
    </submittedName>
</protein>
<reference evidence="2 3" key="1">
    <citation type="submission" date="2023-07" db="EMBL/GenBank/DDBJ databases">
        <title>Comparative genomics of wheat-associated soil bacteria to identify genetic determinants of phenazine resistance.</title>
        <authorList>
            <person name="Mouncey N."/>
        </authorList>
    </citation>
    <scope>NUCLEOTIDE SEQUENCE [LARGE SCALE GENOMIC DNA]</scope>
    <source>
        <strain evidence="2 3">B2I6</strain>
    </source>
</reference>
<dbReference type="EMBL" id="JAUSWV010000003">
    <property type="protein sequence ID" value="MDQ0585862.1"/>
    <property type="molecule type" value="Genomic_DNA"/>
</dbReference>
<gene>
    <name evidence="2" type="ORF">QF030_008130</name>
</gene>
<comment type="caution">
    <text evidence="2">The sequence shown here is derived from an EMBL/GenBank/DDBJ whole genome shotgun (WGS) entry which is preliminary data.</text>
</comment>
<proteinExistence type="predicted"/>
<organism evidence="2 3">
    <name type="scientific">Streptomyces rishiriensis</name>
    <dbReference type="NCBI Taxonomy" id="68264"/>
    <lineage>
        <taxon>Bacteria</taxon>
        <taxon>Bacillati</taxon>
        <taxon>Actinomycetota</taxon>
        <taxon>Actinomycetes</taxon>
        <taxon>Kitasatosporales</taxon>
        <taxon>Streptomycetaceae</taxon>
        <taxon>Streptomyces</taxon>
    </lineage>
</organism>